<dbReference type="PANTHER" id="PTHR35526">
    <property type="entry name" value="ANTI-SIGMA-F FACTOR RSBW-RELATED"/>
    <property type="match status" value="1"/>
</dbReference>
<dbReference type="AlphaFoldDB" id="A0A6A0B5F6"/>
<proteinExistence type="predicted"/>
<reference evidence="4 5" key="1">
    <citation type="submission" date="2020-02" db="EMBL/GenBank/DDBJ databases">
        <title>Whole Genome Shotgun Sequence of Streptomyces sp. strain CWH03.</title>
        <authorList>
            <person name="Dohra H."/>
            <person name="Kodani S."/>
            <person name="Yamamura H."/>
        </authorList>
    </citation>
    <scope>NUCLEOTIDE SEQUENCE [LARGE SCALE GENOMIC DNA]</scope>
    <source>
        <strain evidence="4 5">CWH03</strain>
    </source>
</reference>
<feature type="domain" description="Histidine kinase/HSP90-like ATPase" evidence="3">
    <location>
        <begin position="18"/>
        <end position="128"/>
    </location>
</feature>
<keyword evidence="5" id="KW-1185">Reference proteome</keyword>
<dbReference type="Pfam" id="PF13581">
    <property type="entry name" value="HATPase_c_2"/>
    <property type="match status" value="1"/>
</dbReference>
<gene>
    <name evidence="4" type="ORF">SCWH03_52310</name>
</gene>
<dbReference type="CDD" id="cd16936">
    <property type="entry name" value="HATPase_RsbW-like"/>
    <property type="match status" value="1"/>
</dbReference>
<evidence type="ECO:0000313" key="4">
    <source>
        <dbReference type="EMBL" id="GFH38967.1"/>
    </source>
</evidence>
<dbReference type="EMBL" id="BLLG01000021">
    <property type="protein sequence ID" value="GFH38967.1"/>
    <property type="molecule type" value="Genomic_DNA"/>
</dbReference>
<evidence type="ECO:0000259" key="3">
    <source>
        <dbReference type="Pfam" id="PF13581"/>
    </source>
</evidence>
<name>A0A6A0B5F6_9ACTN</name>
<feature type="region of interest" description="Disordered" evidence="2">
    <location>
        <begin position="78"/>
        <end position="103"/>
    </location>
</feature>
<dbReference type="RefSeq" id="WP_254077007.1">
    <property type="nucleotide sequence ID" value="NZ_BLLG01000021.1"/>
</dbReference>
<dbReference type="InterPro" id="IPR036890">
    <property type="entry name" value="HATPase_C_sf"/>
</dbReference>
<evidence type="ECO:0000256" key="2">
    <source>
        <dbReference type="SAM" id="MobiDB-lite"/>
    </source>
</evidence>
<keyword evidence="4" id="KW-0547">Nucleotide-binding</keyword>
<dbReference type="SUPFAM" id="SSF55874">
    <property type="entry name" value="ATPase domain of HSP90 chaperone/DNA topoisomerase II/histidine kinase"/>
    <property type="match status" value="1"/>
</dbReference>
<keyword evidence="1" id="KW-0808">Transferase</keyword>
<keyword evidence="4" id="KW-0067">ATP-binding</keyword>
<dbReference type="InterPro" id="IPR050267">
    <property type="entry name" value="Anti-sigma-factor_SerPK"/>
</dbReference>
<evidence type="ECO:0000313" key="5">
    <source>
        <dbReference type="Proteomes" id="UP000484988"/>
    </source>
</evidence>
<dbReference type="GO" id="GO:0004674">
    <property type="term" value="F:protein serine/threonine kinase activity"/>
    <property type="evidence" value="ECO:0007669"/>
    <property type="project" value="UniProtKB-KW"/>
</dbReference>
<organism evidence="4 5">
    <name type="scientific">Streptomyces pacificus</name>
    <dbReference type="NCBI Taxonomy" id="2705029"/>
    <lineage>
        <taxon>Bacteria</taxon>
        <taxon>Bacillati</taxon>
        <taxon>Actinomycetota</taxon>
        <taxon>Actinomycetes</taxon>
        <taxon>Kitasatosporales</taxon>
        <taxon>Streptomycetaceae</taxon>
        <taxon>Streptomyces</taxon>
    </lineage>
</organism>
<comment type="caution">
    <text evidence="4">The sequence shown here is derived from an EMBL/GenBank/DDBJ whole genome shotgun (WGS) entry which is preliminary data.</text>
</comment>
<keyword evidence="1" id="KW-0418">Kinase</keyword>
<accession>A0A6A0B5F6</accession>
<dbReference type="InterPro" id="IPR003594">
    <property type="entry name" value="HATPase_dom"/>
</dbReference>
<evidence type="ECO:0000256" key="1">
    <source>
        <dbReference type="ARBA" id="ARBA00022527"/>
    </source>
</evidence>
<dbReference type="GO" id="GO:0005524">
    <property type="term" value="F:ATP binding"/>
    <property type="evidence" value="ECO:0007669"/>
    <property type="project" value="UniProtKB-KW"/>
</dbReference>
<sequence length="137" mass="14710">MTMTAATAGPQRYQERYAARLEAAAQARRDITLVLETWGLPQLVDVAEQVVTELVANAVEHTDAATVGASITRTGTESARIVVTDTSRTRPTPGAPSPDDEHGRGLLLVEALAHDWGSDPVHGGKRVWAELRADGTW</sequence>
<keyword evidence="1" id="KW-0723">Serine/threonine-protein kinase</keyword>
<dbReference type="Proteomes" id="UP000484988">
    <property type="component" value="Unassembled WGS sequence"/>
</dbReference>
<dbReference type="PANTHER" id="PTHR35526:SF3">
    <property type="entry name" value="ANTI-SIGMA-F FACTOR RSBW"/>
    <property type="match status" value="1"/>
</dbReference>
<dbReference type="Gene3D" id="3.30.565.10">
    <property type="entry name" value="Histidine kinase-like ATPase, C-terminal domain"/>
    <property type="match status" value="1"/>
</dbReference>
<protein>
    <submittedName>
        <fullName evidence="4">ATP-binding protein</fullName>
    </submittedName>
</protein>